<keyword evidence="5" id="KW-0664">Pyridoxine biosynthesis</keyword>
<keyword evidence="2 5" id="KW-0285">Flavoprotein</keyword>
<dbReference type="InterPro" id="IPR011576">
    <property type="entry name" value="Pyridox_Oxase_N"/>
</dbReference>
<feature type="binding site" evidence="5 7">
    <location>
        <begin position="145"/>
        <end position="146"/>
    </location>
    <ligand>
        <name>FMN</name>
        <dbReference type="ChEBI" id="CHEBI:58210"/>
    </ligand>
</feature>
<evidence type="ECO:0000256" key="3">
    <source>
        <dbReference type="ARBA" id="ARBA00022643"/>
    </source>
</evidence>
<dbReference type="PANTHER" id="PTHR10851">
    <property type="entry name" value="PYRIDOXINE-5-PHOSPHATE OXIDASE"/>
    <property type="match status" value="1"/>
</dbReference>
<protein>
    <recommendedName>
        <fullName evidence="5">Pyridoxine/pyridoxamine 5'-phosphate oxidase</fullName>
        <ecNumber evidence="5">1.4.3.5</ecNumber>
    </recommendedName>
    <alternativeName>
        <fullName evidence="5">PNP/PMP oxidase</fullName>
        <shortName evidence="5">PNPOx</shortName>
    </alternativeName>
    <alternativeName>
        <fullName evidence="5">Pyridoxal 5'-phosphate synthase</fullName>
    </alternativeName>
</protein>
<dbReference type="Pfam" id="PF01243">
    <property type="entry name" value="PNPOx_N"/>
    <property type="match status" value="1"/>
</dbReference>
<feature type="binding site" evidence="5 6">
    <location>
        <begin position="196"/>
        <end position="198"/>
    </location>
    <ligand>
        <name>substrate</name>
    </ligand>
</feature>
<sequence>MPHSSSRLPEAAGERIDYVSEGLSEDELAETPADQFVAWFHDAERTLPEPNAVVLATAGDDGPAARAVLLKDFGGDGFVVYTNYSSRKARSIGENPQVALLFPWHPIFRQVRVRGIAEKVDDATSDAYFASRSRGSQLSAWASAQSEPVGSRQVMDERLAEVESRFAGGDVPRPPFWGGYLIRPFEVEFWAGRHDRFHDRLVYLAVDGRPADLAAAPDWRVERRYP</sequence>
<evidence type="ECO:0000256" key="2">
    <source>
        <dbReference type="ARBA" id="ARBA00022630"/>
    </source>
</evidence>
<keyword evidence="3 5" id="KW-0288">FMN</keyword>
<feature type="binding site" evidence="5 7">
    <location>
        <position position="190"/>
    </location>
    <ligand>
        <name>FMN</name>
        <dbReference type="ChEBI" id="CHEBI:58210"/>
    </ligand>
</feature>
<comment type="pathway">
    <text evidence="5">Cofactor metabolism; pyridoxal 5'-phosphate salvage; pyridoxal 5'-phosphate from pyridoxine 5'-phosphate: step 1/1.</text>
</comment>
<dbReference type="NCBIfam" id="NF004231">
    <property type="entry name" value="PRK05679.1"/>
    <property type="match status" value="1"/>
</dbReference>
<dbReference type="GO" id="GO:0010181">
    <property type="term" value="F:FMN binding"/>
    <property type="evidence" value="ECO:0007669"/>
    <property type="project" value="UniProtKB-UniRule"/>
</dbReference>
<name>A0A7Z0D1A3_9MICO</name>
<proteinExistence type="inferred from homology"/>
<feature type="binding site" evidence="5 7">
    <location>
        <begin position="81"/>
        <end position="82"/>
    </location>
    <ligand>
        <name>FMN</name>
        <dbReference type="ChEBI" id="CHEBI:58210"/>
    </ligand>
</feature>
<feature type="domain" description="Pyridoxamine 5'-phosphate oxidase N-terminal" evidence="8">
    <location>
        <begin position="44"/>
        <end position="163"/>
    </location>
</feature>
<feature type="binding site" evidence="5 6">
    <location>
        <position position="71"/>
    </location>
    <ligand>
        <name>substrate</name>
    </ligand>
</feature>
<feature type="binding site" evidence="5 7">
    <location>
        <position position="110"/>
    </location>
    <ligand>
        <name>FMN</name>
        <dbReference type="ChEBI" id="CHEBI:58210"/>
    </ligand>
</feature>
<evidence type="ECO:0000256" key="7">
    <source>
        <dbReference type="PIRSR" id="PIRSR000190-2"/>
    </source>
</evidence>
<feature type="binding site" evidence="5 6">
    <location>
        <position position="128"/>
    </location>
    <ligand>
        <name>substrate</name>
    </ligand>
</feature>
<comment type="subunit">
    <text evidence="5">Homodimer.</text>
</comment>
<dbReference type="AlphaFoldDB" id="A0A7Z0D1A3"/>
<evidence type="ECO:0000259" key="9">
    <source>
        <dbReference type="Pfam" id="PF10590"/>
    </source>
</evidence>
<accession>A0A7Z0D1A3</accession>
<dbReference type="Proteomes" id="UP000539111">
    <property type="component" value="Unassembled WGS sequence"/>
</dbReference>
<keyword evidence="11" id="KW-1185">Reference proteome</keyword>
<dbReference type="InterPro" id="IPR012349">
    <property type="entry name" value="Split_barrel_FMN-bd"/>
</dbReference>
<feature type="binding site" evidence="5 7">
    <location>
        <position position="88"/>
    </location>
    <ligand>
        <name>FMN</name>
        <dbReference type="ChEBI" id="CHEBI:58210"/>
    </ligand>
</feature>
<evidence type="ECO:0000313" key="10">
    <source>
        <dbReference type="EMBL" id="NYI65907.1"/>
    </source>
</evidence>
<feature type="domain" description="Pyridoxine 5'-phosphate oxidase dimerisation C-terminal" evidence="9">
    <location>
        <begin position="177"/>
        <end position="226"/>
    </location>
</feature>
<gene>
    <name evidence="5" type="primary">pdxH</name>
    <name evidence="10" type="ORF">BJY26_000213</name>
</gene>
<comment type="similarity">
    <text evidence="1 5">Belongs to the pyridoxamine 5'-phosphate oxidase family.</text>
</comment>
<feature type="binding site" evidence="5 7">
    <location>
        <position position="87"/>
    </location>
    <ligand>
        <name>FMN</name>
        <dbReference type="ChEBI" id="CHEBI:58210"/>
    </ligand>
</feature>
<comment type="function">
    <text evidence="5">Catalyzes the oxidation of either pyridoxine 5'-phosphate (PNP) or pyridoxamine 5'-phosphate (PMP) into pyridoxal 5'-phosphate (PLP).</text>
</comment>
<dbReference type="EMBL" id="JACBZP010000001">
    <property type="protein sequence ID" value="NYI65907.1"/>
    <property type="molecule type" value="Genomic_DNA"/>
</dbReference>
<dbReference type="InterPro" id="IPR000659">
    <property type="entry name" value="Pyridox_Oxase"/>
</dbReference>
<evidence type="ECO:0000313" key="11">
    <source>
        <dbReference type="Proteomes" id="UP000539111"/>
    </source>
</evidence>
<comment type="pathway">
    <text evidence="5">Cofactor metabolism; pyridoxal 5'-phosphate salvage; pyridoxal 5'-phosphate from pyridoxamine 5'-phosphate: step 1/1.</text>
</comment>
<comment type="caution">
    <text evidence="10">The sequence shown here is derived from an EMBL/GenBank/DDBJ whole genome shotgun (WGS) entry which is preliminary data.</text>
</comment>
<keyword evidence="4 5" id="KW-0560">Oxidoreductase</keyword>
<evidence type="ECO:0000259" key="8">
    <source>
        <dbReference type="Pfam" id="PF01243"/>
    </source>
</evidence>
<feature type="binding site" evidence="5 6">
    <location>
        <position position="132"/>
    </location>
    <ligand>
        <name>substrate</name>
    </ligand>
</feature>
<evidence type="ECO:0000256" key="4">
    <source>
        <dbReference type="ARBA" id="ARBA00023002"/>
    </source>
</evidence>
<dbReference type="InterPro" id="IPR019576">
    <property type="entry name" value="Pyridoxamine_oxidase_dimer_C"/>
</dbReference>
<dbReference type="PANTHER" id="PTHR10851:SF0">
    <property type="entry name" value="PYRIDOXINE-5'-PHOSPHATE OXIDASE"/>
    <property type="match status" value="1"/>
</dbReference>
<dbReference type="RefSeq" id="WP_237248855.1">
    <property type="nucleotide sequence ID" value="NZ_JACBZP010000001.1"/>
</dbReference>
<dbReference type="GO" id="GO:0008615">
    <property type="term" value="P:pyridoxine biosynthetic process"/>
    <property type="evidence" value="ECO:0007669"/>
    <property type="project" value="UniProtKB-UniRule"/>
</dbReference>
<feature type="binding site" evidence="5 7">
    <location>
        <position position="200"/>
    </location>
    <ligand>
        <name>FMN</name>
        <dbReference type="ChEBI" id="CHEBI:58210"/>
    </ligand>
</feature>
<evidence type="ECO:0000256" key="1">
    <source>
        <dbReference type="ARBA" id="ARBA00007301"/>
    </source>
</evidence>
<comment type="catalytic activity">
    <reaction evidence="5">
        <text>pyridoxine 5'-phosphate + O2 = pyridoxal 5'-phosphate + H2O2</text>
        <dbReference type="Rhea" id="RHEA:15149"/>
        <dbReference type="ChEBI" id="CHEBI:15379"/>
        <dbReference type="ChEBI" id="CHEBI:16240"/>
        <dbReference type="ChEBI" id="CHEBI:58589"/>
        <dbReference type="ChEBI" id="CHEBI:597326"/>
        <dbReference type="EC" id="1.4.3.5"/>
    </reaction>
</comment>
<feature type="binding site" evidence="5 6">
    <location>
        <position position="136"/>
    </location>
    <ligand>
        <name>substrate</name>
    </ligand>
</feature>
<feature type="binding site" evidence="5 7">
    <location>
        <begin position="66"/>
        <end position="71"/>
    </location>
    <ligand>
        <name>FMN</name>
        <dbReference type="ChEBI" id="CHEBI:58210"/>
    </ligand>
</feature>
<organism evidence="10 11">
    <name type="scientific">Spelaeicoccus albus</name>
    <dbReference type="NCBI Taxonomy" id="1280376"/>
    <lineage>
        <taxon>Bacteria</taxon>
        <taxon>Bacillati</taxon>
        <taxon>Actinomycetota</taxon>
        <taxon>Actinomycetes</taxon>
        <taxon>Micrococcales</taxon>
        <taxon>Brevibacteriaceae</taxon>
        <taxon>Spelaeicoccus</taxon>
    </lineage>
</organism>
<reference evidence="10 11" key="1">
    <citation type="submission" date="2020-07" db="EMBL/GenBank/DDBJ databases">
        <title>Sequencing the genomes of 1000 actinobacteria strains.</title>
        <authorList>
            <person name="Klenk H.-P."/>
        </authorList>
    </citation>
    <scope>NUCLEOTIDE SEQUENCE [LARGE SCALE GENOMIC DNA]</scope>
    <source>
        <strain evidence="10 11">DSM 26341</strain>
    </source>
</reference>
<dbReference type="NCBIfam" id="TIGR00558">
    <property type="entry name" value="pdxH"/>
    <property type="match status" value="1"/>
</dbReference>
<dbReference type="SUPFAM" id="SSF50475">
    <property type="entry name" value="FMN-binding split barrel"/>
    <property type="match status" value="1"/>
</dbReference>
<dbReference type="HAMAP" id="MF_01629">
    <property type="entry name" value="PdxH"/>
    <property type="match status" value="1"/>
</dbReference>
<dbReference type="PIRSF" id="PIRSF000190">
    <property type="entry name" value="Pyd_amn-ph_oxd"/>
    <property type="match status" value="1"/>
</dbReference>
<feature type="binding site" evidence="6">
    <location>
        <begin position="15"/>
        <end position="18"/>
    </location>
    <ligand>
        <name>substrate</name>
    </ligand>
</feature>
<comment type="cofactor">
    <cofactor evidence="5 7">
        <name>FMN</name>
        <dbReference type="ChEBI" id="CHEBI:58210"/>
    </cofactor>
    <text evidence="5 7">Binds 1 FMN per subunit.</text>
</comment>
<dbReference type="EC" id="1.4.3.5" evidence="5"/>
<dbReference type="Pfam" id="PF10590">
    <property type="entry name" value="PNP_phzG_C"/>
    <property type="match status" value="1"/>
</dbReference>
<dbReference type="Gene3D" id="2.30.110.10">
    <property type="entry name" value="Electron Transport, Fmn-binding Protein, Chain A"/>
    <property type="match status" value="1"/>
</dbReference>
<dbReference type="UniPathway" id="UPA01068">
    <property type="reaction ID" value="UER00304"/>
</dbReference>
<dbReference type="GO" id="GO:0004733">
    <property type="term" value="F:pyridoxamine phosphate oxidase activity"/>
    <property type="evidence" value="ECO:0007669"/>
    <property type="project" value="UniProtKB-UniRule"/>
</dbReference>
<comment type="catalytic activity">
    <reaction evidence="5">
        <text>pyridoxamine 5'-phosphate + O2 + H2O = pyridoxal 5'-phosphate + H2O2 + NH4(+)</text>
        <dbReference type="Rhea" id="RHEA:15817"/>
        <dbReference type="ChEBI" id="CHEBI:15377"/>
        <dbReference type="ChEBI" id="CHEBI:15379"/>
        <dbReference type="ChEBI" id="CHEBI:16240"/>
        <dbReference type="ChEBI" id="CHEBI:28938"/>
        <dbReference type="ChEBI" id="CHEBI:58451"/>
        <dbReference type="ChEBI" id="CHEBI:597326"/>
        <dbReference type="EC" id="1.4.3.5"/>
    </reaction>
</comment>
<evidence type="ECO:0000256" key="5">
    <source>
        <dbReference type="HAMAP-Rule" id="MF_01629"/>
    </source>
</evidence>
<evidence type="ECO:0000256" key="6">
    <source>
        <dbReference type="PIRSR" id="PIRSR000190-1"/>
    </source>
</evidence>